<accession>A0A382E418</accession>
<sequence length="33" mass="3652">MFPNIALLHTKVALESKLQAQSILMPDDTVKKA</sequence>
<gene>
    <name evidence="1" type="ORF">METZ01_LOCUS198242</name>
</gene>
<organism evidence="1">
    <name type="scientific">marine metagenome</name>
    <dbReference type="NCBI Taxonomy" id="408172"/>
    <lineage>
        <taxon>unclassified sequences</taxon>
        <taxon>metagenomes</taxon>
        <taxon>ecological metagenomes</taxon>
    </lineage>
</organism>
<proteinExistence type="predicted"/>
<dbReference type="EMBL" id="UINC01042571">
    <property type="protein sequence ID" value="SVB45388.1"/>
    <property type="molecule type" value="Genomic_DNA"/>
</dbReference>
<evidence type="ECO:0000313" key="1">
    <source>
        <dbReference type="EMBL" id="SVB45388.1"/>
    </source>
</evidence>
<protein>
    <submittedName>
        <fullName evidence="1">Uncharacterized protein</fullName>
    </submittedName>
</protein>
<dbReference type="AlphaFoldDB" id="A0A382E418"/>
<name>A0A382E418_9ZZZZ</name>
<reference evidence="1" key="1">
    <citation type="submission" date="2018-05" db="EMBL/GenBank/DDBJ databases">
        <authorList>
            <person name="Lanie J.A."/>
            <person name="Ng W.-L."/>
            <person name="Kazmierczak K.M."/>
            <person name="Andrzejewski T.M."/>
            <person name="Davidsen T.M."/>
            <person name="Wayne K.J."/>
            <person name="Tettelin H."/>
            <person name="Glass J.I."/>
            <person name="Rusch D."/>
            <person name="Podicherti R."/>
            <person name="Tsui H.-C.T."/>
            <person name="Winkler M.E."/>
        </authorList>
    </citation>
    <scope>NUCLEOTIDE SEQUENCE</scope>
</reference>